<sequence>MSEINVIKRGRGRVLMLNGYQYYKLKNKCTGSVTIRDKKEVKATPHIITCAQDFAKNEIDLKFYECKKKVSEDSISVTRVYKNAVSSLENGGINFINKLPKFGDVKSTLYRYGNKELGVEKLYHKTFADVEVPSKFDSFLLADYFRDDGARILVFKSRDARKTMAEKQQYLSDGTFEITPLPFLQLYTIHCDLDISQQTTNIIPVIYAFLPDKRTEPYITLLQLIKSQIPNWEPTQFKTDYEDAMMKALRTVFPKILISGCYFHYCETLKRKAKSLKLKTYRILSLCKMLPLLPEERILDGWSYIYILNEMEEHNDMQAMHASYHKVRSIQIKNNLNLNKRHKKHIQRDQFIHNTQLQLINDEISVGHFLEKLRR</sequence>
<reference evidence="2 3" key="1">
    <citation type="submission" date="2023-11" db="EMBL/GenBank/DDBJ databases">
        <authorList>
            <person name="Hedman E."/>
            <person name="Englund M."/>
            <person name="Stromberg M."/>
            <person name="Nyberg Akerstrom W."/>
            <person name="Nylinder S."/>
            <person name="Jareborg N."/>
            <person name="Kallberg Y."/>
            <person name="Kronander E."/>
        </authorList>
    </citation>
    <scope>NUCLEOTIDE SEQUENCE [LARGE SCALE GENOMIC DNA]</scope>
</reference>
<proteinExistence type="predicted"/>
<dbReference type="Pfam" id="PF10551">
    <property type="entry name" value="MULE"/>
    <property type="match status" value="1"/>
</dbReference>
<gene>
    <name evidence="2" type="ORF">PARMNEM_LOCUS5937</name>
</gene>
<evidence type="ECO:0000259" key="1">
    <source>
        <dbReference type="Pfam" id="PF10551"/>
    </source>
</evidence>
<name>A0AAV1KPS7_9NEOP</name>
<evidence type="ECO:0000313" key="3">
    <source>
        <dbReference type="Proteomes" id="UP001314205"/>
    </source>
</evidence>
<dbReference type="EMBL" id="CAVLGL010000068">
    <property type="protein sequence ID" value="CAK1584760.1"/>
    <property type="molecule type" value="Genomic_DNA"/>
</dbReference>
<accession>A0AAV1KPS7</accession>
<evidence type="ECO:0000313" key="2">
    <source>
        <dbReference type="EMBL" id="CAK1584760.1"/>
    </source>
</evidence>
<feature type="domain" description="MULE transposase" evidence="1">
    <location>
        <begin position="183"/>
        <end position="267"/>
    </location>
</feature>
<organism evidence="2 3">
    <name type="scientific">Parnassius mnemosyne</name>
    <name type="common">clouded apollo</name>
    <dbReference type="NCBI Taxonomy" id="213953"/>
    <lineage>
        <taxon>Eukaryota</taxon>
        <taxon>Metazoa</taxon>
        <taxon>Ecdysozoa</taxon>
        <taxon>Arthropoda</taxon>
        <taxon>Hexapoda</taxon>
        <taxon>Insecta</taxon>
        <taxon>Pterygota</taxon>
        <taxon>Neoptera</taxon>
        <taxon>Endopterygota</taxon>
        <taxon>Lepidoptera</taxon>
        <taxon>Glossata</taxon>
        <taxon>Ditrysia</taxon>
        <taxon>Papilionoidea</taxon>
        <taxon>Papilionidae</taxon>
        <taxon>Parnassiinae</taxon>
        <taxon>Parnassini</taxon>
        <taxon>Parnassius</taxon>
        <taxon>Driopa</taxon>
    </lineage>
</organism>
<protein>
    <recommendedName>
        <fullName evidence="1">MULE transposase domain-containing protein</fullName>
    </recommendedName>
</protein>
<dbReference type="AlphaFoldDB" id="A0AAV1KPS7"/>
<comment type="caution">
    <text evidence="2">The sequence shown here is derived from an EMBL/GenBank/DDBJ whole genome shotgun (WGS) entry which is preliminary data.</text>
</comment>
<dbReference type="Proteomes" id="UP001314205">
    <property type="component" value="Unassembled WGS sequence"/>
</dbReference>
<keyword evidence="3" id="KW-1185">Reference proteome</keyword>
<dbReference type="InterPro" id="IPR018289">
    <property type="entry name" value="MULE_transposase_dom"/>
</dbReference>